<dbReference type="FunFam" id="3.30.70.330:FF:000499">
    <property type="entry name" value="Polyadenylate-binding protein"/>
    <property type="match status" value="1"/>
</dbReference>
<dbReference type="InterPro" id="IPR035979">
    <property type="entry name" value="RBD_domain_sf"/>
</dbReference>
<comment type="function">
    <text evidence="8">Binds the poly(A) tail of mRNA. Appears to be an important mediator of the multiple roles of the poly(A) tail in mRNA biogenesis, stability and translation.</text>
</comment>
<dbReference type="FunFam" id="3.30.70.330:FF:000500">
    <property type="entry name" value="Polyadenylate-binding protein"/>
    <property type="match status" value="1"/>
</dbReference>
<evidence type="ECO:0000256" key="4">
    <source>
        <dbReference type="ARBA" id="ARBA00022490"/>
    </source>
</evidence>
<comment type="caution">
    <text evidence="13">The sequence shown here is derived from an EMBL/GenBank/DDBJ whole genome shotgun (WGS) entry which is preliminary data.</text>
</comment>
<dbReference type="FunFam" id="3.30.70.330:FF:000564">
    <property type="entry name" value="Polyadenylate-binding protein"/>
    <property type="match status" value="1"/>
</dbReference>
<evidence type="ECO:0000256" key="6">
    <source>
        <dbReference type="ARBA" id="ARBA00022884"/>
    </source>
</evidence>
<dbReference type="GO" id="GO:0005634">
    <property type="term" value="C:nucleus"/>
    <property type="evidence" value="ECO:0007669"/>
    <property type="project" value="UniProtKB-SubCell"/>
</dbReference>
<feature type="domain" description="PABC" evidence="12">
    <location>
        <begin position="488"/>
        <end position="561"/>
    </location>
</feature>
<evidence type="ECO:0000256" key="7">
    <source>
        <dbReference type="ARBA" id="ARBA00023242"/>
    </source>
</evidence>
<dbReference type="InterPro" id="IPR006515">
    <property type="entry name" value="PABP_1234"/>
</dbReference>
<dbReference type="InterPro" id="IPR012677">
    <property type="entry name" value="Nucleotide-bd_a/b_plait_sf"/>
</dbReference>
<comment type="similarity">
    <text evidence="3 10">Belongs to the polyadenylate-binding protein type-1 family.</text>
</comment>
<dbReference type="InterPro" id="IPR036053">
    <property type="entry name" value="PABP-dom"/>
</dbReference>
<protein>
    <recommendedName>
        <fullName evidence="10">Polyadenylate-binding protein</fullName>
        <shortName evidence="10">PABP</shortName>
    </recommendedName>
</protein>
<comment type="subcellular location">
    <subcellularLocation>
        <location evidence="2 10">Cytoplasm</location>
    </subcellularLocation>
    <subcellularLocation>
        <location evidence="1">Nucleus</location>
    </subcellularLocation>
</comment>
<dbReference type="PANTHER" id="PTHR24012">
    <property type="entry name" value="RNA BINDING PROTEIN"/>
    <property type="match status" value="1"/>
</dbReference>
<evidence type="ECO:0000259" key="12">
    <source>
        <dbReference type="PROSITE" id="PS51309"/>
    </source>
</evidence>
<dbReference type="GO" id="GO:0003723">
    <property type="term" value="F:RNA binding"/>
    <property type="evidence" value="ECO:0007669"/>
    <property type="project" value="UniProtKB-UniRule"/>
</dbReference>
<dbReference type="PROSITE" id="PS50102">
    <property type="entry name" value="RRM"/>
    <property type="match status" value="4"/>
</dbReference>
<evidence type="ECO:0000256" key="1">
    <source>
        <dbReference type="ARBA" id="ARBA00004123"/>
    </source>
</evidence>
<feature type="domain" description="RRM" evidence="11">
    <location>
        <begin position="101"/>
        <end position="178"/>
    </location>
</feature>
<evidence type="ECO:0000259" key="11">
    <source>
        <dbReference type="PROSITE" id="PS50102"/>
    </source>
</evidence>
<dbReference type="PROSITE" id="PS51309">
    <property type="entry name" value="PABC"/>
    <property type="match status" value="1"/>
</dbReference>
<dbReference type="SUPFAM" id="SSF63570">
    <property type="entry name" value="PABC (PABP) domain"/>
    <property type="match status" value="1"/>
</dbReference>
<feature type="domain" description="RRM" evidence="11">
    <location>
        <begin position="192"/>
        <end position="269"/>
    </location>
</feature>
<dbReference type="NCBIfam" id="TIGR01628">
    <property type="entry name" value="PABP-1234"/>
    <property type="match status" value="1"/>
</dbReference>
<proteinExistence type="inferred from homology"/>
<evidence type="ECO:0000256" key="3">
    <source>
        <dbReference type="ARBA" id="ARBA00008557"/>
    </source>
</evidence>
<dbReference type="InterPro" id="IPR002004">
    <property type="entry name" value="PABP_HYD_C"/>
</dbReference>
<evidence type="ECO:0000313" key="13">
    <source>
        <dbReference type="EMBL" id="KAE9590885.1"/>
    </source>
</evidence>
<dbReference type="EMBL" id="WOCE01000020">
    <property type="protein sequence ID" value="KAE9590885.1"/>
    <property type="molecule type" value="Genomic_DNA"/>
</dbReference>
<keyword evidence="7" id="KW-0539">Nucleus</keyword>
<organism evidence="13 14">
    <name type="scientific">Lupinus albus</name>
    <name type="common">White lupine</name>
    <name type="synonym">Lupinus termis</name>
    <dbReference type="NCBI Taxonomy" id="3870"/>
    <lineage>
        <taxon>Eukaryota</taxon>
        <taxon>Viridiplantae</taxon>
        <taxon>Streptophyta</taxon>
        <taxon>Embryophyta</taxon>
        <taxon>Tracheophyta</taxon>
        <taxon>Spermatophyta</taxon>
        <taxon>Magnoliopsida</taxon>
        <taxon>eudicotyledons</taxon>
        <taxon>Gunneridae</taxon>
        <taxon>Pentapetalae</taxon>
        <taxon>rosids</taxon>
        <taxon>fabids</taxon>
        <taxon>Fabales</taxon>
        <taxon>Fabaceae</taxon>
        <taxon>Papilionoideae</taxon>
        <taxon>50 kb inversion clade</taxon>
        <taxon>genistoids sensu lato</taxon>
        <taxon>core genistoids</taxon>
        <taxon>Genisteae</taxon>
        <taxon>Lupinus</taxon>
    </lineage>
</organism>
<evidence type="ECO:0000256" key="5">
    <source>
        <dbReference type="ARBA" id="ARBA00022737"/>
    </source>
</evidence>
<dbReference type="FunFam" id="3.30.70.330:FF:000782">
    <property type="entry name" value="Polyadenylate-binding protein"/>
    <property type="match status" value="1"/>
</dbReference>
<reference evidence="14" key="1">
    <citation type="journal article" date="2020" name="Nat. Commun.">
        <title>Genome sequence of the cluster root forming white lupin.</title>
        <authorList>
            <person name="Hufnagel B."/>
            <person name="Marques A."/>
            <person name="Soriano A."/>
            <person name="Marques L."/>
            <person name="Divol F."/>
            <person name="Doumas P."/>
            <person name="Sallet E."/>
            <person name="Mancinotti D."/>
            <person name="Carrere S."/>
            <person name="Marande W."/>
            <person name="Arribat S."/>
            <person name="Keller J."/>
            <person name="Huneau C."/>
            <person name="Blein T."/>
            <person name="Aime D."/>
            <person name="Laguerre M."/>
            <person name="Taylor J."/>
            <person name="Schubert V."/>
            <person name="Nelson M."/>
            <person name="Geu-Flores F."/>
            <person name="Crespi M."/>
            <person name="Gallardo-Guerrero K."/>
            <person name="Delaux P.-M."/>
            <person name="Salse J."/>
            <person name="Berges H."/>
            <person name="Guyot R."/>
            <person name="Gouzy J."/>
            <person name="Peret B."/>
        </authorList>
    </citation>
    <scope>NUCLEOTIDE SEQUENCE [LARGE SCALE GENOMIC DNA]</scope>
    <source>
        <strain evidence="14">cv. Amiga</strain>
    </source>
</reference>
<gene>
    <name evidence="13" type="ORF">Lalb_Chr20g0112331</name>
</gene>
<keyword evidence="5" id="KW-0677">Repeat</keyword>
<dbReference type="InterPro" id="IPR003954">
    <property type="entry name" value="RRM_euk-type"/>
</dbReference>
<feature type="domain" description="RRM" evidence="11">
    <location>
        <begin position="295"/>
        <end position="372"/>
    </location>
</feature>
<dbReference type="SMART" id="SM00360">
    <property type="entry name" value="RRM"/>
    <property type="match status" value="4"/>
</dbReference>
<dbReference type="Pfam" id="PF00658">
    <property type="entry name" value="MLLE"/>
    <property type="match status" value="1"/>
</dbReference>
<dbReference type="SUPFAM" id="SSF54928">
    <property type="entry name" value="RNA-binding domain, RBD"/>
    <property type="match status" value="3"/>
</dbReference>
<evidence type="ECO:0000256" key="10">
    <source>
        <dbReference type="RuleBase" id="RU362004"/>
    </source>
</evidence>
<sequence>MAVPPPTVAISPASLYVGDLHPDVSEGQIFELFSEFKSLASVRVCRDTSTGKSLCYGYVNFVSLQDAIRAIELKNHAILNGKAIRVMWSVRDPGARKNNSANVFVKNLAESIDNAGLEDLFKRFGNILSSKVVMSEDGKSKGYGFVQFESEESANAAIEKLKGSTVGDKHIYVERFVKKSDCVLPGSNARYTNLYMKNLDLDITEAVLQEKFSSFGKIVSLAIAKDNNGVSKGFGFVNYDNADDAKRTIEAMNGTQFGSKIIYVARAQKKSERQQILTNQFEEKRKEEIIKYEGSNIYVKNIDDNISDEELRNQFSSCGTITSAKIMRNSEGISKGFGFVCFSTPEEANKAVNNFHGFIFHGKPLYVALAQRKEDRQAYLQLQYAQKIAGLAGPSTATIPGGYPPFYYAASGVASQVPLGAGLMYQSRSLRPGWKANAFASPARSFQQSMVPVLTGQTKYVTSGHHGEMAKGSEFTSGASNYGGGSQGSEMLHSMLSAAPPNQQKQILGEHLYELTRGLEAKITGMLLEMNTAELLLLLESPESLSVKVEEAMKVLHNPKTKVSGQDIILHSKYLSAEVAVN</sequence>
<dbReference type="Gene3D" id="3.30.70.330">
    <property type="match status" value="4"/>
</dbReference>
<evidence type="ECO:0000256" key="8">
    <source>
        <dbReference type="ARBA" id="ARBA00054110"/>
    </source>
</evidence>
<dbReference type="SMART" id="SM00517">
    <property type="entry name" value="PolyA"/>
    <property type="match status" value="1"/>
</dbReference>
<dbReference type="GO" id="GO:0005737">
    <property type="term" value="C:cytoplasm"/>
    <property type="evidence" value="ECO:0007669"/>
    <property type="project" value="UniProtKB-SubCell"/>
</dbReference>
<dbReference type="AlphaFoldDB" id="A0A6A4NJD8"/>
<dbReference type="Proteomes" id="UP000447434">
    <property type="component" value="Chromosome 20"/>
</dbReference>
<evidence type="ECO:0000256" key="2">
    <source>
        <dbReference type="ARBA" id="ARBA00004496"/>
    </source>
</evidence>
<name>A0A6A4NJD8_LUPAL</name>
<dbReference type="InterPro" id="IPR000504">
    <property type="entry name" value="RRM_dom"/>
</dbReference>
<keyword evidence="4 10" id="KW-0963">Cytoplasm</keyword>
<dbReference type="Pfam" id="PF00076">
    <property type="entry name" value="RRM_1"/>
    <property type="match status" value="4"/>
</dbReference>
<dbReference type="OrthoDB" id="19742at2759"/>
<accession>A0A6A4NJD8</accession>
<dbReference type="CDD" id="cd12381">
    <property type="entry name" value="RRM4_I_PABPs"/>
    <property type="match status" value="1"/>
</dbReference>
<keyword evidence="6 9" id="KW-0694">RNA-binding</keyword>
<feature type="domain" description="RRM" evidence="11">
    <location>
        <begin position="13"/>
        <end position="91"/>
    </location>
</feature>
<dbReference type="Gene3D" id="1.10.1900.10">
    <property type="entry name" value="c-terminal domain of poly(a) binding protein"/>
    <property type="match status" value="1"/>
</dbReference>
<evidence type="ECO:0000256" key="9">
    <source>
        <dbReference type="PROSITE-ProRule" id="PRU00176"/>
    </source>
</evidence>
<keyword evidence="14" id="KW-1185">Reference proteome</keyword>
<evidence type="ECO:0000313" key="14">
    <source>
        <dbReference type="Proteomes" id="UP000447434"/>
    </source>
</evidence>
<dbReference type="SMART" id="SM00361">
    <property type="entry name" value="RRM_1"/>
    <property type="match status" value="4"/>
</dbReference>